<evidence type="ECO:0000256" key="2">
    <source>
        <dbReference type="ARBA" id="ARBA00022670"/>
    </source>
</evidence>
<keyword evidence="8" id="KW-1185">Reference proteome</keyword>
<feature type="domain" description="NlpC/P60" evidence="6">
    <location>
        <begin position="1080"/>
        <end position="1201"/>
    </location>
</feature>
<keyword evidence="3" id="KW-0378">Hydrolase</keyword>
<dbReference type="Proteomes" id="UP001370590">
    <property type="component" value="Unassembled WGS sequence"/>
</dbReference>
<feature type="region of interest" description="Disordered" evidence="5">
    <location>
        <begin position="1348"/>
        <end position="1369"/>
    </location>
</feature>
<comment type="caution">
    <text evidence="7">The sequence shown here is derived from an EMBL/GenBank/DDBJ whole genome shotgun (WGS) entry which is preliminary data.</text>
</comment>
<dbReference type="InterPro" id="IPR000064">
    <property type="entry name" value="NLP_P60_dom"/>
</dbReference>
<sequence>MASNEVAHAGIGADVTVNGLDKLVQANNELSKMKQFASDLKQSMNGMQVNFKGMSDFNSVIDKLRQLKDNINAKVNIEVSGDTKLLSLMMDIKNLTSRIQSSMHSINRETMTMTDSLQRVGGEFTHAAMTSGDFEHVMNRNTQAVQHFEETFKSMMHKTSDETRAPLTGLGKIRESMDRLKAEMPHSSIFSGVFSGTLAANAFSGAISTVTGKIKEAAAAGMQYDVDQQKMNATWTTLTGNATKAKQVLSDVNQMSIKTGQSLSVVDESEQGFYHLHSNKQEASKMTSSMLNMADAVGLQTPQIQAVTQDMVNGMSRGTINNGTLNQVSQYFPMLREQMEKYEGKLHHTSQITGKELAAMAKSGKISGQDFENVFNQMGQDKYGKAAENMMKTMNGMKRTIEARVPALLGSFETPIMNAKNPLYGAISKWVSDKRTNEEFKKLGQATNKGISTITGAFGKAFNLGHGTQAMDKLMSDLTKSVTKFSDSIAKHAPQIKEFFSFAKQSSGAGLKILFMSMKALAEVTTPFVKLAIAHPKAFTILFSGLFVSKKIGSAAVSMYRMGSAFKGITKGIASTRAAMKLFGSVTNENGEIIKTFSKNGLIAKGATAAWAGVMKVATGTAKLFGKEGLIAKGAMAAWTGVTKAATAAQKLLTLAFKSSPWGWIALAIGAVITVLVELYKHFKPFRDLCNNLAKWFMQSFGNVIKWAGKLLGSIGDLAKGVGKWFGNIWQAGKEKFAHLRSDVGKSFKGMGKDLGKTQQDSNRTMKAYVGVFHDIFTGNFKKLKKDIPAYYKGMFNIMKDIGKASFDFLNDLTGGRLKDMCKTVEKWGDSISDAWKSTWNGVGHFFEGIWDWIKKTASGGINGVIGVMNGGIGAIDDVIHTFGGSSSAIGKIKEVHYATGTGAFSSVRRPITRPTMAVLNDGNDSPSTQNREMVIHPNGMGELVQGRNTKRLLAPGTEVLNAAETKMLLGMDHFAKGTGLFSGLEKTASNAWNTTKNVAGSAWDGIKDFGASIAEKVKELGKIISNPMGFLKSMFGNLTGIQGDLMQQLTQGMYAKGKDAATSWWTELMKMAKQAEGGSSSSSELLNAVMKYGSGHKYVWGATGPDSFDCSGLVQYALHKLGIDYPRTSGAQIEHAQHITRSQARTGDLVGNGEHIGVVANDSATKYFSAFNPSSKPNILMTPLNSTYFPGTLQFGRVQGLRANKSKSSKGDDNLIAKLIKSETGGFLKWVAKHMQSGVGGSFGNPAGDGVKRWIPVIKKAASAMNVSLSSGKLSQILEVMQGESGGDPTVTQKVQDVNSAEGHPAQGLLQFIPSTFAHYAVKGHDQIKNGYDQLLAVFNDSSWESDLTTHGWGPTGSRRRAKGGKTRKGETYLVGEEGPELFTPPEDGKIISHGQSKRMISKMNRSSSVKYQPIINIKGNPDDTTIEKLSKALEKHGDTLMDMLADGMGFNDEGGLTI</sequence>
<dbReference type="InterPro" id="IPR023346">
    <property type="entry name" value="Lysozyme-like_dom_sf"/>
</dbReference>
<dbReference type="PANTHER" id="PTHR47053:SF1">
    <property type="entry name" value="MUREIN DD-ENDOPEPTIDASE MEPH-RELATED"/>
    <property type="match status" value="1"/>
</dbReference>
<keyword evidence="2" id="KW-0645">Protease</keyword>
<dbReference type="RefSeq" id="WP_339960885.1">
    <property type="nucleotide sequence ID" value="NZ_JAWMWH010000003.1"/>
</dbReference>
<evidence type="ECO:0000256" key="1">
    <source>
        <dbReference type="ARBA" id="ARBA00007074"/>
    </source>
</evidence>
<proteinExistence type="inferred from homology"/>
<evidence type="ECO:0000256" key="3">
    <source>
        <dbReference type="ARBA" id="ARBA00022801"/>
    </source>
</evidence>
<organism evidence="7 8">
    <name type="scientific">Nicoliella lavandulae</name>
    <dbReference type="NCBI Taxonomy" id="3082954"/>
    <lineage>
        <taxon>Bacteria</taxon>
        <taxon>Bacillati</taxon>
        <taxon>Bacillota</taxon>
        <taxon>Bacilli</taxon>
        <taxon>Lactobacillales</taxon>
        <taxon>Lactobacillaceae</taxon>
        <taxon>Nicoliella</taxon>
    </lineage>
</organism>
<evidence type="ECO:0000313" key="8">
    <source>
        <dbReference type="Proteomes" id="UP001370590"/>
    </source>
</evidence>
<dbReference type="EMBL" id="JAWMWH010000003">
    <property type="protein sequence ID" value="MEJ6401037.1"/>
    <property type="molecule type" value="Genomic_DNA"/>
</dbReference>
<dbReference type="Pfam" id="PF00877">
    <property type="entry name" value="NLPC_P60"/>
    <property type="match status" value="1"/>
</dbReference>
<dbReference type="PANTHER" id="PTHR47053">
    <property type="entry name" value="MUREIN DD-ENDOPEPTIDASE MEPH-RELATED"/>
    <property type="match status" value="1"/>
</dbReference>
<dbReference type="InterPro" id="IPR051202">
    <property type="entry name" value="Peptidase_C40"/>
</dbReference>
<feature type="compositionally biased region" description="Basic residues" evidence="5">
    <location>
        <begin position="1359"/>
        <end position="1368"/>
    </location>
</feature>
<reference evidence="7 8" key="1">
    <citation type="submission" date="2023-10" db="EMBL/GenBank/DDBJ databases">
        <title>Nicoliella lavandulae sp. nov. isolated from Lavandula angustifolia flowers.</title>
        <authorList>
            <person name="Alcantara C."/>
            <person name="Zuniga M."/>
            <person name="Landete J.M."/>
            <person name="Monedero V."/>
        </authorList>
    </citation>
    <scope>NUCLEOTIDE SEQUENCE [LARGE SCALE GENOMIC DNA]</scope>
    <source>
        <strain evidence="7 8">Es01</strain>
    </source>
</reference>
<dbReference type="SUPFAM" id="SSF53955">
    <property type="entry name" value="Lysozyme-like"/>
    <property type="match status" value="1"/>
</dbReference>
<evidence type="ECO:0000259" key="6">
    <source>
        <dbReference type="PROSITE" id="PS51935"/>
    </source>
</evidence>
<accession>A0ABU8SP65</accession>
<dbReference type="Pfam" id="PF20155">
    <property type="entry name" value="TMP_3"/>
    <property type="match status" value="1"/>
</dbReference>
<evidence type="ECO:0000313" key="7">
    <source>
        <dbReference type="EMBL" id="MEJ6401037.1"/>
    </source>
</evidence>
<dbReference type="InterPro" id="IPR013491">
    <property type="entry name" value="Tape_meas_N"/>
</dbReference>
<comment type="similarity">
    <text evidence="1">Belongs to the peptidase C40 family.</text>
</comment>
<evidence type="ECO:0000256" key="5">
    <source>
        <dbReference type="SAM" id="MobiDB-lite"/>
    </source>
</evidence>
<dbReference type="InterPro" id="IPR008258">
    <property type="entry name" value="Transglycosylase_SLT_dom_1"/>
</dbReference>
<evidence type="ECO:0000256" key="4">
    <source>
        <dbReference type="ARBA" id="ARBA00022807"/>
    </source>
</evidence>
<dbReference type="SUPFAM" id="SSF54001">
    <property type="entry name" value="Cysteine proteinases"/>
    <property type="match status" value="1"/>
</dbReference>
<keyword evidence="4" id="KW-0788">Thiol protease</keyword>
<gene>
    <name evidence="7" type="ORF">R4146_07760</name>
</gene>
<dbReference type="InterPro" id="IPR038765">
    <property type="entry name" value="Papain-like_cys_pep_sf"/>
</dbReference>
<name>A0ABU8SP65_9LACO</name>
<dbReference type="CDD" id="cd13402">
    <property type="entry name" value="LT_TF-like"/>
    <property type="match status" value="1"/>
</dbReference>
<dbReference type="Gene3D" id="3.90.1720.10">
    <property type="entry name" value="endopeptidase domain like (from Nostoc punctiforme)"/>
    <property type="match status" value="1"/>
</dbReference>
<dbReference type="Pfam" id="PF01464">
    <property type="entry name" value="SLT"/>
    <property type="match status" value="1"/>
</dbReference>
<dbReference type="PROSITE" id="PS51935">
    <property type="entry name" value="NLPC_P60"/>
    <property type="match status" value="1"/>
</dbReference>
<protein>
    <submittedName>
        <fullName evidence="7">Tape measure protein</fullName>
    </submittedName>
</protein>